<reference evidence="1 2" key="1">
    <citation type="submission" date="2019-07" db="EMBL/GenBank/DDBJ databases">
        <title>Genomic Encyclopedia of Type Strains, Phase III (KMG-III): the genomes of soil and plant-associated and newly described type strains.</title>
        <authorList>
            <person name="Whitman W."/>
        </authorList>
    </citation>
    <scope>NUCLEOTIDE SEQUENCE [LARGE SCALE GENOMIC DNA]</scope>
    <source>
        <strain evidence="1 2">BL24</strain>
    </source>
</reference>
<dbReference type="Gene3D" id="3.20.20.80">
    <property type="entry name" value="Glycosidases"/>
    <property type="match status" value="1"/>
</dbReference>
<name>A0A5S5CJ67_9BACL</name>
<evidence type="ECO:0000313" key="2">
    <source>
        <dbReference type="Proteomes" id="UP000323257"/>
    </source>
</evidence>
<dbReference type="Proteomes" id="UP000323257">
    <property type="component" value="Unassembled WGS sequence"/>
</dbReference>
<accession>A0A5S5CJ67</accession>
<dbReference type="SUPFAM" id="SSF51445">
    <property type="entry name" value="(Trans)glycosidases"/>
    <property type="match status" value="1"/>
</dbReference>
<keyword evidence="2" id="KW-1185">Reference proteome</keyword>
<gene>
    <name evidence="1" type="ORF">BCM02_101863</name>
</gene>
<comment type="caution">
    <text evidence="1">The sequence shown here is derived from an EMBL/GenBank/DDBJ whole genome shotgun (WGS) entry which is preliminary data.</text>
</comment>
<dbReference type="InterPro" id="IPR055151">
    <property type="entry name" value="GH113"/>
</dbReference>
<evidence type="ECO:0000313" key="1">
    <source>
        <dbReference type="EMBL" id="TYP79742.1"/>
    </source>
</evidence>
<protein>
    <recommendedName>
        <fullName evidence="3">1,4-beta-xylanase</fullName>
    </recommendedName>
</protein>
<dbReference type="AlphaFoldDB" id="A0A5S5CJ67"/>
<organism evidence="1 2">
    <name type="scientific">Paenibacillus methanolicus</name>
    <dbReference type="NCBI Taxonomy" id="582686"/>
    <lineage>
        <taxon>Bacteria</taxon>
        <taxon>Bacillati</taxon>
        <taxon>Bacillota</taxon>
        <taxon>Bacilli</taxon>
        <taxon>Bacillales</taxon>
        <taxon>Paenibacillaceae</taxon>
        <taxon>Paenibacillus</taxon>
    </lineage>
</organism>
<dbReference type="RefSeq" id="WP_425466141.1">
    <property type="nucleotide sequence ID" value="NZ_VNHS01000001.1"/>
</dbReference>
<dbReference type="EMBL" id="VNHS01000001">
    <property type="protein sequence ID" value="TYP79742.1"/>
    <property type="molecule type" value="Genomic_DNA"/>
</dbReference>
<sequence length="337" mass="38500">MSTNEQYGRKDPLSLKDEYFAGMTWGWTGVRGTWVASEAERSMEAMAERLGVNWTAISFGALQDHPQATEIKFAEEPTVTDDEVRGAIRKAQSLGLKVVLKPVVNCRNGTWRAHINFFDIDVPCEPKWSDWFASYTRFILHYARIAEETGTDMLCIGCEMVQTDRREREWRQLIADVRGVYSGPITYNCDKYQENQVAWWDAVDVISSSGYYPIDDWEAQLDRIEPIVRAFGKPFFFMEAGCPSREGSPYVPNDWGLEGAPSEQAQADWYDAAFAACDARPWVQGFMLWDWPPKLYAPEDAAGNDDYCMFAKKAEPIVRDYYAKRLREAASSQTAEQ</sequence>
<dbReference type="Pfam" id="PF22612">
    <property type="entry name" value="GH113"/>
    <property type="match status" value="1"/>
</dbReference>
<dbReference type="InterPro" id="IPR017853">
    <property type="entry name" value="GH"/>
</dbReference>
<proteinExistence type="predicted"/>
<evidence type="ECO:0008006" key="3">
    <source>
        <dbReference type="Google" id="ProtNLM"/>
    </source>
</evidence>